<dbReference type="PANTHER" id="PTHR19346">
    <property type="entry name" value="SUGAR PHOSPHATE TRANSPORTER DOMAIN-CONTAINING PROTEIN"/>
    <property type="match status" value="1"/>
</dbReference>
<evidence type="ECO:0000313" key="2">
    <source>
        <dbReference type="EMBL" id="CAI8049806.1"/>
    </source>
</evidence>
<keyword evidence="1" id="KW-1133">Transmembrane helix</keyword>
<keyword evidence="1" id="KW-0812">Transmembrane</keyword>
<dbReference type="PANTHER" id="PTHR19346:SF4">
    <property type="entry name" value="SUGAR PHOSPHATE TRANSPORTER DOMAIN-CONTAINING PROTEIN"/>
    <property type="match status" value="1"/>
</dbReference>
<feature type="transmembrane region" description="Helical" evidence="1">
    <location>
        <begin position="111"/>
        <end position="128"/>
    </location>
</feature>
<feature type="transmembrane region" description="Helical" evidence="1">
    <location>
        <begin position="148"/>
        <end position="172"/>
    </location>
</feature>
<gene>
    <name evidence="2" type="ORF">GBAR_LOCUS27419</name>
</gene>
<sequence>MTMTSPASIRGDGNSLLASQLTGREFGGSLDVADLVARRDLDFAAGSSLSVSGSTYYSERPTALLRSSESLVSVTSSSRQPSERSNISLTPPSRVARNLSYGSHLDTGRRLVVGLLIVVVIALSWVGSTQTAKSSLTGSAGKKFNSPFFVMWFGTGWMMAVYPLSCVVFFLVHRDRWNWRGVRGCGVIALGSSPQRGSRFSLSSPLPSPSP</sequence>
<keyword evidence="1" id="KW-0472">Membrane</keyword>
<dbReference type="Proteomes" id="UP001174909">
    <property type="component" value="Unassembled WGS sequence"/>
</dbReference>
<reference evidence="2" key="1">
    <citation type="submission" date="2023-03" db="EMBL/GenBank/DDBJ databases">
        <authorList>
            <person name="Steffen K."/>
            <person name="Cardenas P."/>
        </authorList>
    </citation>
    <scope>NUCLEOTIDE SEQUENCE</scope>
</reference>
<organism evidence="2 3">
    <name type="scientific">Geodia barretti</name>
    <name type="common">Barrett's horny sponge</name>
    <dbReference type="NCBI Taxonomy" id="519541"/>
    <lineage>
        <taxon>Eukaryota</taxon>
        <taxon>Metazoa</taxon>
        <taxon>Porifera</taxon>
        <taxon>Demospongiae</taxon>
        <taxon>Heteroscleromorpha</taxon>
        <taxon>Tetractinellida</taxon>
        <taxon>Astrophorina</taxon>
        <taxon>Geodiidae</taxon>
        <taxon>Geodia</taxon>
    </lineage>
</organism>
<keyword evidence="3" id="KW-1185">Reference proteome</keyword>
<accession>A0AA35TMU2</accession>
<name>A0AA35TMU2_GEOBA</name>
<dbReference type="AlphaFoldDB" id="A0AA35TMU2"/>
<protein>
    <submittedName>
        <fullName evidence="2">Uncharacterized protein</fullName>
    </submittedName>
</protein>
<proteinExistence type="predicted"/>
<evidence type="ECO:0000313" key="3">
    <source>
        <dbReference type="Proteomes" id="UP001174909"/>
    </source>
</evidence>
<dbReference type="EMBL" id="CASHTH010003817">
    <property type="protein sequence ID" value="CAI8049806.1"/>
    <property type="molecule type" value="Genomic_DNA"/>
</dbReference>
<dbReference type="InterPro" id="IPR026505">
    <property type="entry name" value="Solute_c_fam_35_mem_F3/F4"/>
</dbReference>
<comment type="caution">
    <text evidence="2">The sequence shown here is derived from an EMBL/GenBank/DDBJ whole genome shotgun (WGS) entry which is preliminary data.</text>
</comment>
<evidence type="ECO:0000256" key="1">
    <source>
        <dbReference type="SAM" id="Phobius"/>
    </source>
</evidence>